<protein>
    <submittedName>
        <fullName evidence="4">Phosphopantetheine-binding protein</fullName>
    </submittedName>
</protein>
<keyword evidence="1" id="KW-0596">Phosphopantetheine</keyword>
<sequence length="91" mass="10046">MSTEGTGKYTVAEIEKKVEDIWRSVLQVPEGHETETFFELNGESMAANRLVSRVEGELGIFIEVGDIFEEDPNLSGFVRSVVAKAGDPTRV</sequence>
<evidence type="ECO:0000256" key="2">
    <source>
        <dbReference type="ARBA" id="ARBA00022553"/>
    </source>
</evidence>
<dbReference type="Proteomes" id="UP001596004">
    <property type="component" value="Unassembled WGS sequence"/>
</dbReference>
<dbReference type="PROSITE" id="PS50075">
    <property type="entry name" value="CARRIER"/>
    <property type="match status" value="1"/>
</dbReference>
<dbReference type="RefSeq" id="WP_380842515.1">
    <property type="nucleotide sequence ID" value="NZ_JBHSFP010000014.1"/>
</dbReference>
<dbReference type="EMBL" id="JBHSFP010000014">
    <property type="protein sequence ID" value="MFC4533257.1"/>
    <property type="molecule type" value="Genomic_DNA"/>
</dbReference>
<gene>
    <name evidence="4" type="ORF">ACFO60_20990</name>
</gene>
<keyword evidence="2" id="KW-0597">Phosphoprotein</keyword>
<dbReference type="InterPro" id="IPR036736">
    <property type="entry name" value="ACP-like_sf"/>
</dbReference>
<dbReference type="PROSITE" id="PS00012">
    <property type="entry name" value="PHOSPHOPANTETHEINE"/>
    <property type="match status" value="1"/>
</dbReference>
<dbReference type="InterPro" id="IPR006162">
    <property type="entry name" value="Ppantetheine_attach_site"/>
</dbReference>
<reference evidence="5" key="1">
    <citation type="journal article" date="2019" name="Int. J. Syst. Evol. Microbiol.">
        <title>The Global Catalogue of Microorganisms (GCM) 10K type strain sequencing project: providing services to taxonomists for standard genome sequencing and annotation.</title>
        <authorList>
            <consortium name="The Broad Institute Genomics Platform"/>
            <consortium name="The Broad Institute Genome Sequencing Center for Infectious Disease"/>
            <person name="Wu L."/>
            <person name="Ma J."/>
        </authorList>
    </citation>
    <scope>NUCLEOTIDE SEQUENCE [LARGE SCALE GENOMIC DNA]</scope>
    <source>
        <strain evidence="5">CGMCC 4.7132</strain>
    </source>
</reference>
<evidence type="ECO:0000313" key="5">
    <source>
        <dbReference type="Proteomes" id="UP001596004"/>
    </source>
</evidence>
<name>A0ABV9CK87_9ACTN</name>
<dbReference type="Gene3D" id="1.10.1200.10">
    <property type="entry name" value="ACP-like"/>
    <property type="match status" value="1"/>
</dbReference>
<dbReference type="SUPFAM" id="SSF47336">
    <property type="entry name" value="ACP-like"/>
    <property type="match status" value="1"/>
</dbReference>
<organism evidence="4 5">
    <name type="scientific">Sphaerisporangium dianthi</name>
    <dbReference type="NCBI Taxonomy" id="1436120"/>
    <lineage>
        <taxon>Bacteria</taxon>
        <taxon>Bacillati</taxon>
        <taxon>Actinomycetota</taxon>
        <taxon>Actinomycetes</taxon>
        <taxon>Streptosporangiales</taxon>
        <taxon>Streptosporangiaceae</taxon>
        <taxon>Sphaerisporangium</taxon>
    </lineage>
</organism>
<dbReference type="InterPro" id="IPR009081">
    <property type="entry name" value="PP-bd_ACP"/>
</dbReference>
<comment type="caution">
    <text evidence="4">The sequence shown here is derived from an EMBL/GenBank/DDBJ whole genome shotgun (WGS) entry which is preliminary data.</text>
</comment>
<evidence type="ECO:0000313" key="4">
    <source>
        <dbReference type="EMBL" id="MFC4533257.1"/>
    </source>
</evidence>
<feature type="domain" description="Carrier" evidence="3">
    <location>
        <begin position="9"/>
        <end position="85"/>
    </location>
</feature>
<evidence type="ECO:0000259" key="3">
    <source>
        <dbReference type="PROSITE" id="PS50075"/>
    </source>
</evidence>
<evidence type="ECO:0000256" key="1">
    <source>
        <dbReference type="ARBA" id="ARBA00022450"/>
    </source>
</evidence>
<accession>A0ABV9CK87</accession>
<proteinExistence type="predicted"/>
<dbReference type="Pfam" id="PF00550">
    <property type="entry name" value="PP-binding"/>
    <property type="match status" value="1"/>
</dbReference>
<keyword evidence="5" id="KW-1185">Reference proteome</keyword>